<reference evidence="1 2" key="1">
    <citation type="submission" date="2024-07" db="EMBL/GenBank/DDBJ databases">
        <title>Section-level genome sequencing and comparative genomics of Aspergillus sections Usti and Cavernicolus.</title>
        <authorList>
            <consortium name="Lawrence Berkeley National Laboratory"/>
            <person name="Nybo J.L."/>
            <person name="Vesth T.C."/>
            <person name="Theobald S."/>
            <person name="Frisvad J.C."/>
            <person name="Larsen T.O."/>
            <person name="Kjaerboelling I."/>
            <person name="Rothschild-Mancinelli K."/>
            <person name="Lyhne E.K."/>
            <person name="Kogle M.E."/>
            <person name="Barry K."/>
            <person name="Clum A."/>
            <person name="Na H."/>
            <person name="Ledsgaard L."/>
            <person name="Lin J."/>
            <person name="Lipzen A."/>
            <person name="Kuo A."/>
            <person name="Riley R."/>
            <person name="Mondo S."/>
            <person name="Labutti K."/>
            <person name="Haridas S."/>
            <person name="Pangalinan J."/>
            <person name="Salamov A.A."/>
            <person name="Simmons B.A."/>
            <person name="Magnuson J.K."/>
            <person name="Chen J."/>
            <person name="Drula E."/>
            <person name="Henrissat B."/>
            <person name="Wiebenga A."/>
            <person name="Lubbers R.J."/>
            <person name="Gomes A.C."/>
            <person name="Makela M.R."/>
            <person name="Stajich J."/>
            <person name="Grigoriev I.V."/>
            <person name="Mortensen U.H."/>
            <person name="De Vries R.P."/>
            <person name="Baker S.E."/>
            <person name="Andersen M.R."/>
        </authorList>
    </citation>
    <scope>NUCLEOTIDE SEQUENCE [LARGE SCALE GENOMIC DNA]</scope>
    <source>
        <strain evidence="1 2">CBS 123904</strain>
    </source>
</reference>
<dbReference type="PANTHER" id="PTHR36156">
    <property type="entry name" value="SLR2101 PROTEIN"/>
    <property type="match status" value="1"/>
</dbReference>
<dbReference type="Gene3D" id="2.60.120.10">
    <property type="entry name" value="Jelly Rolls"/>
    <property type="match status" value="1"/>
</dbReference>
<accession>A0ABR4JVP6</accession>
<name>A0ABR4JVP6_9EURO</name>
<keyword evidence="2" id="KW-1185">Reference proteome</keyword>
<dbReference type="Proteomes" id="UP001610446">
    <property type="component" value="Unassembled WGS sequence"/>
</dbReference>
<dbReference type="EMBL" id="JBFXLU010000084">
    <property type="protein sequence ID" value="KAL2844096.1"/>
    <property type="molecule type" value="Genomic_DNA"/>
</dbReference>
<gene>
    <name evidence="1" type="ORF">BJY01DRAFT_248340</name>
</gene>
<dbReference type="SUPFAM" id="SSF51182">
    <property type="entry name" value="RmlC-like cupins"/>
    <property type="match status" value="1"/>
</dbReference>
<dbReference type="InterPro" id="IPR011051">
    <property type="entry name" value="RmlC_Cupin_sf"/>
</dbReference>
<dbReference type="InterPro" id="IPR014710">
    <property type="entry name" value="RmlC-like_jellyroll"/>
</dbReference>
<sequence length="140" mass="15640">MQSLPIPNQCPRRIVTGHDDDGRSIVLKNSPIDPTPTEGFQAKVAVLWKTDEFPVDNDRQDAVTDVQHWPLVPENGVAIRVVDFPPNTSTVMHRTISLDYGILMAGEIDLYVDTQLRQLNKHSLIYSSNLAANWTSKSST</sequence>
<evidence type="ECO:0000313" key="2">
    <source>
        <dbReference type="Proteomes" id="UP001610446"/>
    </source>
</evidence>
<comment type="caution">
    <text evidence="1">The sequence shown here is derived from an EMBL/GenBank/DDBJ whole genome shotgun (WGS) entry which is preliminary data.</text>
</comment>
<dbReference type="CDD" id="cd02231">
    <property type="entry name" value="cupin_BLL6423-like"/>
    <property type="match status" value="1"/>
</dbReference>
<organism evidence="1 2">
    <name type="scientific">Aspergillus pseudoustus</name>
    <dbReference type="NCBI Taxonomy" id="1810923"/>
    <lineage>
        <taxon>Eukaryota</taxon>
        <taxon>Fungi</taxon>
        <taxon>Dikarya</taxon>
        <taxon>Ascomycota</taxon>
        <taxon>Pezizomycotina</taxon>
        <taxon>Eurotiomycetes</taxon>
        <taxon>Eurotiomycetidae</taxon>
        <taxon>Eurotiales</taxon>
        <taxon>Aspergillaceae</taxon>
        <taxon>Aspergillus</taxon>
        <taxon>Aspergillus subgen. Nidulantes</taxon>
    </lineage>
</organism>
<protein>
    <submittedName>
        <fullName evidence="1">Uncharacterized protein</fullName>
    </submittedName>
</protein>
<evidence type="ECO:0000313" key="1">
    <source>
        <dbReference type="EMBL" id="KAL2844096.1"/>
    </source>
</evidence>
<proteinExistence type="predicted"/>
<dbReference type="PANTHER" id="PTHR36156:SF2">
    <property type="entry name" value="CUPIN TYPE-2 DOMAIN-CONTAINING PROTEIN"/>
    <property type="match status" value="1"/>
</dbReference>
<dbReference type="InterPro" id="IPR047142">
    <property type="entry name" value="OryJ/VirC-like"/>
</dbReference>